<reference evidence="1 2" key="1">
    <citation type="submission" date="2015-09" db="EMBL/GenBank/DDBJ databases">
        <title>Genome sequencing project for genomic taxonomy and phylogenomics of Bacillus-like bacteria.</title>
        <authorList>
            <person name="Liu B."/>
            <person name="Wang J."/>
            <person name="Zhu Y."/>
            <person name="Liu G."/>
            <person name="Chen Q."/>
            <person name="Chen Z."/>
            <person name="Lan J."/>
            <person name="Che J."/>
            <person name="Ge C."/>
            <person name="Shi H."/>
            <person name="Pan Z."/>
            <person name="Liu X."/>
        </authorList>
    </citation>
    <scope>NUCLEOTIDE SEQUENCE [LARGE SCALE GENOMIC DNA]</scope>
    <source>
        <strain evidence="1 2">DSM 8552</strain>
    </source>
</reference>
<protein>
    <recommendedName>
        <fullName evidence="3">Carbon monoxide dehydrogenase</fullName>
    </recommendedName>
</protein>
<sequence>MNLAGETKFKESSQNIWDALHNPEILKGAIPGCERLILKENGEYDVVLKLGVAAVKGEYIGQVKLEDIEDGSHYVLLAEGSGSPGHVKAKMDCKLVQTDKGCTLIWDCDAEVGGMIASVGGRVLGGIAKFMAGQFFKAIEKQRGSGGAE</sequence>
<dbReference type="Gene3D" id="3.30.530.20">
    <property type="match status" value="1"/>
</dbReference>
<evidence type="ECO:0000313" key="1">
    <source>
        <dbReference type="EMBL" id="KQL43591.1"/>
    </source>
</evidence>
<dbReference type="PANTHER" id="PTHR38588:SF1">
    <property type="entry name" value="BLL0334 PROTEIN"/>
    <property type="match status" value="1"/>
</dbReference>
<dbReference type="Pfam" id="PF06240">
    <property type="entry name" value="COXG"/>
    <property type="match status" value="1"/>
</dbReference>
<keyword evidence="2" id="KW-1185">Reference proteome</keyword>
<proteinExistence type="predicted"/>
<evidence type="ECO:0008006" key="3">
    <source>
        <dbReference type="Google" id="ProtNLM"/>
    </source>
</evidence>
<comment type="caution">
    <text evidence="1">The sequence shown here is derived from an EMBL/GenBank/DDBJ whole genome shotgun (WGS) entry which is preliminary data.</text>
</comment>
<gene>
    <name evidence="1" type="ORF">AN963_29580</name>
</gene>
<dbReference type="EMBL" id="LJJB01000015">
    <property type="protein sequence ID" value="KQL43591.1"/>
    <property type="molecule type" value="Genomic_DNA"/>
</dbReference>
<dbReference type="RefSeq" id="WP_055748131.1">
    <property type="nucleotide sequence ID" value="NZ_LJJB01000015.1"/>
</dbReference>
<dbReference type="InterPro" id="IPR010419">
    <property type="entry name" value="CO_DH_gsu"/>
</dbReference>
<evidence type="ECO:0000313" key="2">
    <source>
        <dbReference type="Proteomes" id="UP000051063"/>
    </source>
</evidence>
<dbReference type="PANTHER" id="PTHR38588">
    <property type="entry name" value="BLL0334 PROTEIN"/>
    <property type="match status" value="1"/>
</dbReference>
<accession>A0ABR5MZP7</accession>
<dbReference type="InterPro" id="IPR023393">
    <property type="entry name" value="START-like_dom_sf"/>
</dbReference>
<dbReference type="Proteomes" id="UP000051063">
    <property type="component" value="Unassembled WGS sequence"/>
</dbReference>
<dbReference type="SUPFAM" id="SSF55961">
    <property type="entry name" value="Bet v1-like"/>
    <property type="match status" value="1"/>
</dbReference>
<name>A0ABR5MZP7_BRECH</name>
<organism evidence="1 2">
    <name type="scientific">Brevibacillus choshinensis</name>
    <dbReference type="NCBI Taxonomy" id="54911"/>
    <lineage>
        <taxon>Bacteria</taxon>
        <taxon>Bacillati</taxon>
        <taxon>Bacillota</taxon>
        <taxon>Bacilli</taxon>
        <taxon>Bacillales</taxon>
        <taxon>Paenibacillaceae</taxon>
        <taxon>Brevibacillus</taxon>
    </lineage>
</organism>
<dbReference type="CDD" id="cd05018">
    <property type="entry name" value="CoxG"/>
    <property type="match status" value="1"/>
</dbReference>